<evidence type="ECO:0000256" key="12">
    <source>
        <dbReference type="ARBA" id="ARBA00034430"/>
    </source>
</evidence>
<keyword evidence="6" id="KW-0631">Potassium channel</keyword>
<dbReference type="PANTHER" id="PTHR31462:SF5">
    <property type="entry name" value="ENDOSOMAL_LYSOSOMAL PROTON CHANNEL TMEM175"/>
    <property type="match status" value="1"/>
</dbReference>
<keyword evidence="7" id="KW-0630">Potassium</keyword>
<dbReference type="EMBL" id="JADKYU010001356">
    <property type="protein sequence ID" value="MBF4986623.1"/>
    <property type="molecule type" value="Genomic_DNA"/>
</dbReference>
<evidence type="ECO:0000256" key="3">
    <source>
        <dbReference type="ARBA" id="ARBA00022448"/>
    </source>
</evidence>
<feature type="transmembrane region" description="Helical" evidence="13">
    <location>
        <begin position="117"/>
        <end position="136"/>
    </location>
</feature>
<gene>
    <name evidence="14" type="ORF">FNJ87_20670</name>
</gene>
<evidence type="ECO:0000256" key="10">
    <source>
        <dbReference type="ARBA" id="ARBA00023136"/>
    </source>
</evidence>
<feature type="transmembrane region" description="Helical" evidence="13">
    <location>
        <begin position="85"/>
        <end position="105"/>
    </location>
</feature>
<evidence type="ECO:0000256" key="2">
    <source>
        <dbReference type="ARBA" id="ARBA00006920"/>
    </source>
</evidence>
<evidence type="ECO:0000256" key="6">
    <source>
        <dbReference type="ARBA" id="ARBA00022826"/>
    </source>
</evidence>
<feature type="transmembrane region" description="Helical" evidence="13">
    <location>
        <begin position="12"/>
        <end position="33"/>
    </location>
</feature>
<keyword evidence="10 13" id="KW-0472">Membrane</keyword>
<keyword evidence="11" id="KW-0407">Ion channel</keyword>
<keyword evidence="3" id="KW-0813">Transport</keyword>
<comment type="subcellular location">
    <subcellularLocation>
        <location evidence="1">Membrane</location>
        <topology evidence="1">Multi-pass membrane protein</topology>
    </subcellularLocation>
</comment>
<keyword evidence="9" id="KW-0406">Ion transport</keyword>
<comment type="caution">
    <text evidence="14">The sequence shown here is derived from an EMBL/GenBank/DDBJ whole genome shotgun (WGS) entry which is preliminary data.</text>
</comment>
<dbReference type="InterPro" id="IPR010617">
    <property type="entry name" value="TMEM175-like"/>
</dbReference>
<keyword evidence="5 13" id="KW-0812">Transmembrane</keyword>
<keyword evidence="4" id="KW-0633">Potassium transport</keyword>
<dbReference type="Pfam" id="PF06736">
    <property type="entry name" value="TMEM175"/>
    <property type="match status" value="1"/>
</dbReference>
<evidence type="ECO:0000313" key="14">
    <source>
        <dbReference type="EMBL" id="MBF4986623.1"/>
    </source>
</evidence>
<evidence type="ECO:0000256" key="9">
    <source>
        <dbReference type="ARBA" id="ARBA00023065"/>
    </source>
</evidence>
<evidence type="ECO:0000256" key="11">
    <source>
        <dbReference type="ARBA" id="ARBA00023303"/>
    </source>
</evidence>
<keyword evidence="15" id="KW-1185">Reference proteome</keyword>
<comment type="similarity">
    <text evidence="2">Belongs to the TMEM175 family.</text>
</comment>
<accession>A0ABS0AB59</accession>
<protein>
    <submittedName>
        <fullName evidence="14">DUF1211 domain-containing protein</fullName>
    </submittedName>
</protein>
<sequence>MNLTYDKTRVNNFTDAVFAIAMTLLVLDLAVPSYQAIQANTFTFNISKLIPNFIGYSVSFLVIAVYWVSHMNISKHIKHYNTSVLWINIMLLFMVVLMPFTTAFYCKTFYMNEPFMVYSANIIALSLFKYVMVYRIQKDDLLNNQKEKITLQWIK</sequence>
<evidence type="ECO:0000256" key="7">
    <source>
        <dbReference type="ARBA" id="ARBA00022958"/>
    </source>
</evidence>
<evidence type="ECO:0000256" key="8">
    <source>
        <dbReference type="ARBA" id="ARBA00022989"/>
    </source>
</evidence>
<keyword evidence="8 13" id="KW-1133">Transmembrane helix</keyword>
<proteinExistence type="inferred from homology"/>
<feature type="non-terminal residue" evidence="14">
    <location>
        <position position="155"/>
    </location>
</feature>
<organism evidence="14 15">
    <name type="scientific">Nonlabens mediterrranea</name>
    <dbReference type="NCBI Taxonomy" id="1419947"/>
    <lineage>
        <taxon>Bacteria</taxon>
        <taxon>Pseudomonadati</taxon>
        <taxon>Bacteroidota</taxon>
        <taxon>Flavobacteriia</taxon>
        <taxon>Flavobacteriales</taxon>
        <taxon>Flavobacteriaceae</taxon>
        <taxon>Nonlabens</taxon>
    </lineage>
</organism>
<evidence type="ECO:0000256" key="13">
    <source>
        <dbReference type="SAM" id="Phobius"/>
    </source>
</evidence>
<evidence type="ECO:0000313" key="15">
    <source>
        <dbReference type="Proteomes" id="UP001194729"/>
    </source>
</evidence>
<evidence type="ECO:0000256" key="5">
    <source>
        <dbReference type="ARBA" id="ARBA00022692"/>
    </source>
</evidence>
<comment type="catalytic activity">
    <reaction evidence="12">
        <text>K(+)(in) = K(+)(out)</text>
        <dbReference type="Rhea" id="RHEA:29463"/>
        <dbReference type="ChEBI" id="CHEBI:29103"/>
    </reaction>
</comment>
<feature type="transmembrane region" description="Helical" evidence="13">
    <location>
        <begin position="53"/>
        <end position="73"/>
    </location>
</feature>
<name>A0ABS0AB59_9FLAO</name>
<evidence type="ECO:0000256" key="1">
    <source>
        <dbReference type="ARBA" id="ARBA00004141"/>
    </source>
</evidence>
<reference evidence="14 15" key="1">
    <citation type="submission" date="2020-11" db="EMBL/GenBank/DDBJ databases">
        <title>P. mediterranea TC4 genome.</title>
        <authorList>
            <person name="Molmeret M."/>
        </authorList>
    </citation>
    <scope>NUCLEOTIDE SEQUENCE [LARGE SCALE GENOMIC DNA]</scope>
    <source>
        <strain evidence="14 15">TC4</strain>
    </source>
</reference>
<dbReference type="PANTHER" id="PTHR31462">
    <property type="entry name" value="ENDOSOMAL/LYSOSOMAL POTASSIUM CHANNEL TMEM175"/>
    <property type="match status" value="1"/>
</dbReference>
<dbReference type="Proteomes" id="UP001194729">
    <property type="component" value="Unassembled WGS sequence"/>
</dbReference>
<evidence type="ECO:0000256" key="4">
    <source>
        <dbReference type="ARBA" id="ARBA00022538"/>
    </source>
</evidence>